<protein>
    <submittedName>
        <fullName evidence="2">Protein containing zf-RVT domain</fullName>
    </submittedName>
</protein>
<organism evidence="2">
    <name type="scientific">Rhipicephalus zambeziensis</name>
    <dbReference type="NCBI Taxonomy" id="60191"/>
    <lineage>
        <taxon>Eukaryota</taxon>
        <taxon>Metazoa</taxon>
        <taxon>Ecdysozoa</taxon>
        <taxon>Arthropoda</taxon>
        <taxon>Chelicerata</taxon>
        <taxon>Arachnida</taxon>
        <taxon>Acari</taxon>
        <taxon>Parasitiformes</taxon>
        <taxon>Ixodida</taxon>
        <taxon>Ixodoidea</taxon>
        <taxon>Ixodidae</taxon>
        <taxon>Rhipicephalinae</taxon>
        <taxon>Rhipicephalus</taxon>
        <taxon>Rhipicephalus</taxon>
    </lineage>
</organism>
<evidence type="ECO:0000259" key="1">
    <source>
        <dbReference type="Pfam" id="PF13966"/>
    </source>
</evidence>
<dbReference type="AlphaFoldDB" id="A0A224YQ98"/>
<sequence>MKVIFPAFPSRGSYFHYISNRPVCAGGLGLVHLFVKQLVSRFFCFRDCAHPLLRSFLQVNLAEALPSLVVSANWVSPPYLQGFMREVYDSVRFLTVRFSNDYLFSSSRKDLYNDILDMLFPAPLYHSLYNGLPGHDVLVRVKKMPISPTSKTFFFKVHTETLPVKTWLSSKDIFVSSINCRLCEVLETIEHCFISCKDAILFWDVL</sequence>
<name>A0A224YQ98_9ACAR</name>
<dbReference type="EMBL" id="GFPF01008620">
    <property type="protein sequence ID" value="MAA19766.1"/>
    <property type="molecule type" value="Transcribed_RNA"/>
</dbReference>
<feature type="domain" description="Reverse transcriptase zinc-binding" evidence="1">
    <location>
        <begin position="143"/>
        <end position="203"/>
    </location>
</feature>
<evidence type="ECO:0000313" key="2">
    <source>
        <dbReference type="EMBL" id="MAA19766.1"/>
    </source>
</evidence>
<dbReference type="InterPro" id="IPR026960">
    <property type="entry name" value="RVT-Znf"/>
</dbReference>
<proteinExistence type="predicted"/>
<accession>A0A224YQ98</accession>
<reference evidence="2" key="1">
    <citation type="journal article" date="2017" name="Parasit. Vectors">
        <title>Sialotranscriptomics of Rhipicephalus zambeziensis reveals intricate expression profiles of secretory proteins and suggests tight temporal transcriptional regulation during blood-feeding.</title>
        <authorList>
            <person name="de Castro M.H."/>
            <person name="de Klerk D."/>
            <person name="Pienaar R."/>
            <person name="Rees D.J.G."/>
            <person name="Mans B.J."/>
        </authorList>
    </citation>
    <scope>NUCLEOTIDE SEQUENCE</scope>
    <source>
        <tissue evidence="2">Salivary glands</tissue>
    </source>
</reference>
<dbReference type="Pfam" id="PF13966">
    <property type="entry name" value="zf-RVT"/>
    <property type="match status" value="1"/>
</dbReference>